<dbReference type="Gene3D" id="3.40.190.290">
    <property type="match status" value="1"/>
</dbReference>
<comment type="similarity">
    <text evidence="1">Belongs to the LysR transcriptional regulatory family.</text>
</comment>
<reference evidence="6 7" key="1">
    <citation type="submission" date="2020-10" db="EMBL/GenBank/DDBJ databases">
        <title>Haloactinobacterium sp. RN3S43, a bacterium isolated from saline soil.</title>
        <authorList>
            <person name="Sun J.-Q."/>
        </authorList>
    </citation>
    <scope>NUCLEOTIDE SEQUENCE [LARGE SCALE GENOMIC DNA]</scope>
    <source>
        <strain evidence="6 7">RN3S43</strain>
    </source>
</reference>
<gene>
    <name evidence="6" type="ORF">IM660_02495</name>
</gene>
<keyword evidence="2" id="KW-0805">Transcription regulation</keyword>
<name>A0A7M1SUD4_9MICO</name>
<proteinExistence type="inferred from homology"/>
<dbReference type="Pfam" id="PF03466">
    <property type="entry name" value="LysR_substrate"/>
    <property type="match status" value="1"/>
</dbReference>
<dbReference type="Gene3D" id="1.10.10.10">
    <property type="entry name" value="Winged helix-like DNA-binding domain superfamily/Winged helix DNA-binding domain"/>
    <property type="match status" value="1"/>
</dbReference>
<dbReference type="SUPFAM" id="SSF46785">
    <property type="entry name" value="Winged helix' DNA-binding domain"/>
    <property type="match status" value="1"/>
</dbReference>
<dbReference type="GO" id="GO:0003700">
    <property type="term" value="F:DNA-binding transcription factor activity"/>
    <property type="evidence" value="ECO:0007669"/>
    <property type="project" value="InterPro"/>
</dbReference>
<dbReference type="InterPro" id="IPR036390">
    <property type="entry name" value="WH_DNA-bd_sf"/>
</dbReference>
<dbReference type="InterPro" id="IPR036388">
    <property type="entry name" value="WH-like_DNA-bd_sf"/>
</dbReference>
<dbReference type="PANTHER" id="PTHR30346:SF28">
    <property type="entry name" value="HTH-TYPE TRANSCRIPTIONAL REGULATOR CYNR"/>
    <property type="match status" value="1"/>
</dbReference>
<keyword evidence="4" id="KW-0804">Transcription</keyword>
<evidence type="ECO:0000313" key="7">
    <source>
        <dbReference type="Proteomes" id="UP000593758"/>
    </source>
</evidence>
<evidence type="ECO:0000256" key="4">
    <source>
        <dbReference type="ARBA" id="ARBA00023163"/>
    </source>
</evidence>
<dbReference type="EMBL" id="CP063169">
    <property type="protein sequence ID" value="QOR71199.1"/>
    <property type="molecule type" value="Genomic_DNA"/>
</dbReference>
<dbReference type="InterPro" id="IPR005119">
    <property type="entry name" value="LysR_subst-bd"/>
</dbReference>
<protein>
    <submittedName>
        <fullName evidence="6">LysR family transcriptional regulator</fullName>
    </submittedName>
</protein>
<dbReference type="GO" id="GO:0003677">
    <property type="term" value="F:DNA binding"/>
    <property type="evidence" value="ECO:0007669"/>
    <property type="project" value="UniProtKB-KW"/>
</dbReference>
<dbReference type="KEGG" id="halt:IM660_02495"/>
<dbReference type="GO" id="GO:0032993">
    <property type="term" value="C:protein-DNA complex"/>
    <property type="evidence" value="ECO:0007669"/>
    <property type="project" value="TreeGrafter"/>
</dbReference>
<evidence type="ECO:0000256" key="1">
    <source>
        <dbReference type="ARBA" id="ARBA00009437"/>
    </source>
</evidence>
<evidence type="ECO:0000256" key="3">
    <source>
        <dbReference type="ARBA" id="ARBA00023125"/>
    </source>
</evidence>
<keyword evidence="3" id="KW-0238">DNA-binding</keyword>
<dbReference type="SUPFAM" id="SSF53850">
    <property type="entry name" value="Periplasmic binding protein-like II"/>
    <property type="match status" value="1"/>
</dbReference>
<dbReference type="PRINTS" id="PR00039">
    <property type="entry name" value="HTHLYSR"/>
</dbReference>
<accession>A0A7M1SUD4</accession>
<dbReference type="FunFam" id="1.10.10.10:FF:000001">
    <property type="entry name" value="LysR family transcriptional regulator"/>
    <property type="match status" value="1"/>
</dbReference>
<dbReference type="Proteomes" id="UP000593758">
    <property type="component" value="Chromosome"/>
</dbReference>
<organism evidence="6 7">
    <name type="scientific">Ruania alkalisoli</name>
    <dbReference type="NCBI Taxonomy" id="2779775"/>
    <lineage>
        <taxon>Bacteria</taxon>
        <taxon>Bacillati</taxon>
        <taxon>Actinomycetota</taxon>
        <taxon>Actinomycetes</taxon>
        <taxon>Micrococcales</taxon>
        <taxon>Ruaniaceae</taxon>
        <taxon>Ruania</taxon>
    </lineage>
</organism>
<dbReference type="PANTHER" id="PTHR30346">
    <property type="entry name" value="TRANSCRIPTIONAL DUAL REGULATOR HCAR-RELATED"/>
    <property type="match status" value="1"/>
</dbReference>
<evidence type="ECO:0000313" key="6">
    <source>
        <dbReference type="EMBL" id="QOR71199.1"/>
    </source>
</evidence>
<dbReference type="CDD" id="cd08436">
    <property type="entry name" value="PBP2_LTTR_like_3"/>
    <property type="match status" value="1"/>
</dbReference>
<dbReference type="InterPro" id="IPR000847">
    <property type="entry name" value="LysR_HTH_N"/>
</dbReference>
<evidence type="ECO:0000259" key="5">
    <source>
        <dbReference type="PROSITE" id="PS50931"/>
    </source>
</evidence>
<evidence type="ECO:0000256" key="2">
    <source>
        <dbReference type="ARBA" id="ARBA00023015"/>
    </source>
</evidence>
<sequence>MEFRQIRYVLAVAETRNFTRAAAQCYVAQSALSHQVKALERELGVPLFARSSRRVELTPAGEAFLPAARRCLAEAEHAATEAAAAVGEVRGRLAIGIIPTVAAVDIPATLQRFRGLHPRVRVSLRVGASHEMAAAVAAGDLDIAFLGLPVNDRPRGVSARELARQDLVAVVPAGHPYADQGTATLHDLATSPFADFPAGSPGRSQSDEAFAAAKLERDVAYEVSSAELMVQIVSQGLAVAFLPAPIVRIDPGIRVLTVADGPSRVEHLVWSEFNPAVATRAFLAVLELDGP</sequence>
<dbReference type="PROSITE" id="PS50931">
    <property type="entry name" value="HTH_LYSR"/>
    <property type="match status" value="1"/>
</dbReference>
<dbReference type="Pfam" id="PF00126">
    <property type="entry name" value="HTH_1"/>
    <property type="match status" value="1"/>
</dbReference>
<dbReference type="RefSeq" id="WP_193497864.1">
    <property type="nucleotide sequence ID" value="NZ_CP063169.1"/>
</dbReference>
<keyword evidence="7" id="KW-1185">Reference proteome</keyword>
<dbReference type="AlphaFoldDB" id="A0A7M1SUD4"/>
<feature type="domain" description="HTH lysR-type" evidence="5">
    <location>
        <begin position="1"/>
        <end position="58"/>
    </location>
</feature>